<dbReference type="Gene3D" id="3.40.50.2000">
    <property type="entry name" value="Glycogen Phosphorylase B"/>
    <property type="match status" value="1"/>
</dbReference>
<sequence length="370" mass="41054">MARVAVVHNTLDFQGGADAVCLATCEALLTDHEVELFTLSETDPSDLADRFDADVSGLAVRTPPANSPIARALARLAPVAGPQLAFRSVLVGRYFGRHADRFDIAVSTANEMRLAIPSVQYIHYPQFHHRALEATDGGRLNPLWSRLAGPDRETTGGATLLVNSAWTGDVVERIYGVRPTVLHPPVDPIDGGLDWDQREQGIVVVGRIAPDKRVLDAMTVVDRLRDRGHTVHLHVVGSAPQSYRPYVDRVVSEADRRAYVTLERDVTRDRLETLLRTHRYGLNLKRDEHFGMSVAEYVAAGMIAFAPDGGGQRDILKERTDRLFDSLSGAVDCLETSLETDDRPTLPRDRFSRRRFKSAIERHVNQALGR</sequence>
<dbReference type="GeneID" id="68853947"/>
<dbReference type="InterPro" id="IPR001296">
    <property type="entry name" value="Glyco_trans_1"/>
</dbReference>
<dbReference type="EMBL" id="CP064787">
    <property type="protein sequence ID" value="QSG04649.1"/>
    <property type="molecule type" value="Genomic_DNA"/>
</dbReference>
<dbReference type="PANTHER" id="PTHR45919">
    <property type="entry name" value="GDP-MAN:MAN(3)GLCNAC(2)-PP-DOL ALPHA-1,2-MANNOSYLTRANSFERASE"/>
    <property type="match status" value="1"/>
</dbReference>
<organism evidence="2 3">
    <name type="scientific">Halapricum desulfuricans</name>
    <dbReference type="NCBI Taxonomy" id="2841257"/>
    <lineage>
        <taxon>Archaea</taxon>
        <taxon>Methanobacteriati</taxon>
        <taxon>Methanobacteriota</taxon>
        <taxon>Stenosarchaea group</taxon>
        <taxon>Halobacteria</taxon>
        <taxon>Halobacteriales</taxon>
        <taxon>Haloarculaceae</taxon>
        <taxon>Halapricum</taxon>
    </lineage>
</organism>
<dbReference type="SUPFAM" id="SSF53756">
    <property type="entry name" value="UDP-Glycosyltransferase/glycogen phosphorylase"/>
    <property type="match status" value="1"/>
</dbReference>
<reference evidence="2" key="1">
    <citation type="submission" date="2020-11" db="EMBL/GenBank/DDBJ databases">
        <title>Carbohydrate-dependent, anaerobic sulfur respiration: A novel catabolism in halophilic archaea.</title>
        <authorList>
            <person name="Sorokin D.Y."/>
            <person name="Messina E."/>
            <person name="Smedile F."/>
            <person name="La Cono V."/>
            <person name="Hallsworth J.E."/>
            <person name="Yakimov M.M."/>
        </authorList>
    </citation>
    <scope>NUCLEOTIDE SEQUENCE</scope>
    <source>
        <strain evidence="2">HSR12-1</strain>
    </source>
</reference>
<dbReference type="RefSeq" id="WP_229114101.1">
    <property type="nucleotide sequence ID" value="NZ_CP064787.1"/>
</dbReference>
<protein>
    <submittedName>
        <fullName evidence="2">Glycosyltransferase</fullName>
    </submittedName>
</protein>
<proteinExistence type="predicted"/>
<feature type="domain" description="Glycosyl transferase family 1" evidence="1">
    <location>
        <begin position="195"/>
        <end position="320"/>
    </location>
</feature>
<evidence type="ECO:0000313" key="3">
    <source>
        <dbReference type="Proteomes" id="UP000663525"/>
    </source>
</evidence>
<dbReference type="Pfam" id="PF00534">
    <property type="entry name" value="Glycos_transf_1"/>
    <property type="match status" value="1"/>
</dbReference>
<name>A0A897N0J4_9EURY</name>
<dbReference type="PANTHER" id="PTHR45919:SF1">
    <property type="entry name" value="GDP-MAN:MAN(3)GLCNAC(2)-PP-DOL ALPHA-1,2-MANNOSYLTRANSFERASE"/>
    <property type="match status" value="1"/>
</dbReference>
<dbReference type="GO" id="GO:0016020">
    <property type="term" value="C:membrane"/>
    <property type="evidence" value="ECO:0007669"/>
    <property type="project" value="TreeGrafter"/>
</dbReference>
<evidence type="ECO:0000313" key="2">
    <source>
        <dbReference type="EMBL" id="QSG04649.1"/>
    </source>
</evidence>
<dbReference type="GO" id="GO:0006487">
    <property type="term" value="P:protein N-linked glycosylation"/>
    <property type="evidence" value="ECO:0007669"/>
    <property type="project" value="TreeGrafter"/>
</dbReference>
<accession>A0A897N0J4</accession>
<evidence type="ECO:0000259" key="1">
    <source>
        <dbReference type="Pfam" id="PF00534"/>
    </source>
</evidence>
<dbReference type="Proteomes" id="UP000663525">
    <property type="component" value="Chromosome"/>
</dbReference>
<dbReference type="GO" id="GO:0004377">
    <property type="term" value="F:GDP-Man:Man(3)GlcNAc(2)-PP-Dol alpha-1,2-mannosyltransferase activity"/>
    <property type="evidence" value="ECO:0007669"/>
    <property type="project" value="InterPro"/>
</dbReference>
<gene>
    <name evidence="2" type="primary">rfaG2</name>
    <name evidence="2" type="ORF">HSR121_0293</name>
</gene>
<dbReference type="InterPro" id="IPR038013">
    <property type="entry name" value="ALG11"/>
</dbReference>
<dbReference type="AlphaFoldDB" id="A0A897N0J4"/>
<keyword evidence="2" id="KW-0808">Transferase</keyword>